<feature type="domain" description="VWFA" evidence="2">
    <location>
        <begin position="429"/>
        <end position="603"/>
    </location>
</feature>
<protein>
    <submittedName>
        <fullName evidence="3">CobT, cobaltochelatase, CobT subunit</fullName>
    </submittedName>
</protein>
<feature type="compositionally biased region" description="Basic and acidic residues" evidence="1">
    <location>
        <begin position="247"/>
        <end position="260"/>
    </location>
</feature>
<sequence length="653" mass="72738">MIRRDITRSEFEAATRSVAQNLSKSGTNIEVVFHGTGAYTNGSTIVLPAGDSLEIMTAKDQGVIAGYVDHEAAHILYTDMHAYDGDDSGYKGNKWFHEFVNACEDMRIEPQMMRNWDGTRANLDDVSRAVNSRTLQDMLDCDPSAFESESEWLPVAVTWEGRKRMGLATDLSDAMLRLLPKSTRDKAIEVMNEVQTLSDGKAGTKEVIELAKKWMGKVEFTKRLKEEEVKREATKGDSDEDGTGPRFESEDKAEEAKAEAKDDDAEVGVESEAAGETEGCESGDEPSEEFDDPSVRSASVKPSELVGTGVMAGYRNVMSEPVFHHRTIGPTMMYELRRYGGAHLSDVSQQDTMNHTRGEMAYQHDLDMMRGNVATMRTKLRRALMAKKDRVWESGHTRGRFDTRRIVPALRGAEDVYTLRREGADIDTAVTLVVDCSGSMSGEKIDLARKTVVAMASALDGTGVSFEVVGFTNLRTAKSKAEIEVIEDAMRGRKAKADSTYGAYDRVHIYEFKRFDEPMRDARRAIGNMSNMWLMENNDADSLLAILPRIKKRHEPRKIMMVLSDGAPYCETYGRDHDCLRDRMKPTLDVIAKAGVDLIGIGIMDGSVRHYYPKWEVVKKASDLSGTVVDNIAKMLLGDKFMADNGRLERAAS</sequence>
<evidence type="ECO:0000313" key="3">
    <source>
        <dbReference type="EMBL" id="CAB5220421.1"/>
    </source>
</evidence>
<dbReference type="PROSITE" id="PS50234">
    <property type="entry name" value="VWFA"/>
    <property type="match status" value="1"/>
</dbReference>
<feature type="compositionally biased region" description="Basic and acidic residues" evidence="1">
    <location>
        <begin position="227"/>
        <end position="237"/>
    </location>
</feature>
<name>A0A6J7WQU9_9CAUD</name>
<feature type="compositionally biased region" description="Acidic residues" evidence="1">
    <location>
        <begin position="261"/>
        <end position="292"/>
    </location>
</feature>
<dbReference type="PANTHER" id="PTHR41248">
    <property type="entry name" value="NORD PROTEIN"/>
    <property type="match status" value="1"/>
</dbReference>
<reference evidence="3" key="1">
    <citation type="submission" date="2020-05" db="EMBL/GenBank/DDBJ databases">
        <authorList>
            <person name="Chiriac C."/>
            <person name="Salcher M."/>
            <person name="Ghai R."/>
            <person name="Kavagutti S V."/>
        </authorList>
    </citation>
    <scope>NUCLEOTIDE SEQUENCE</scope>
</reference>
<organism evidence="3">
    <name type="scientific">uncultured Caudovirales phage</name>
    <dbReference type="NCBI Taxonomy" id="2100421"/>
    <lineage>
        <taxon>Viruses</taxon>
        <taxon>Duplodnaviria</taxon>
        <taxon>Heunggongvirae</taxon>
        <taxon>Uroviricota</taxon>
        <taxon>Caudoviricetes</taxon>
        <taxon>Peduoviridae</taxon>
        <taxon>Maltschvirus</taxon>
        <taxon>Maltschvirus maltsch</taxon>
    </lineage>
</organism>
<dbReference type="InterPro" id="IPR036465">
    <property type="entry name" value="vWFA_dom_sf"/>
</dbReference>
<evidence type="ECO:0000259" key="2">
    <source>
        <dbReference type="PROSITE" id="PS50234"/>
    </source>
</evidence>
<dbReference type="Pfam" id="PF11775">
    <property type="entry name" value="CobT_C"/>
    <property type="match status" value="1"/>
</dbReference>
<dbReference type="Gene3D" id="3.40.50.410">
    <property type="entry name" value="von Willebrand factor, type A domain"/>
    <property type="match status" value="1"/>
</dbReference>
<dbReference type="InterPro" id="IPR002035">
    <property type="entry name" value="VWF_A"/>
</dbReference>
<dbReference type="Pfam" id="PF06213">
    <property type="entry name" value="CobT"/>
    <property type="match status" value="1"/>
</dbReference>
<dbReference type="SMART" id="SM00327">
    <property type="entry name" value="VWA"/>
    <property type="match status" value="1"/>
</dbReference>
<dbReference type="SUPFAM" id="SSF53300">
    <property type="entry name" value="vWA-like"/>
    <property type="match status" value="1"/>
</dbReference>
<dbReference type="InterPro" id="IPR051928">
    <property type="entry name" value="NorD/CobT"/>
</dbReference>
<evidence type="ECO:0000256" key="1">
    <source>
        <dbReference type="SAM" id="MobiDB-lite"/>
    </source>
</evidence>
<dbReference type="EMBL" id="LR798282">
    <property type="protein sequence ID" value="CAB5220421.1"/>
    <property type="molecule type" value="Genomic_DNA"/>
</dbReference>
<proteinExistence type="predicted"/>
<dbReference type="InterPro" id="IPR006538">
    <property type="entry name" value="CobT"/>
</dbReference>
<dbReference type="PANTHER" id="PTHR41248:SF1">
    <property type="entry name" value="NORD PROTEIN"/>
    <property type="match status" value="1"/>
</dbReference>
<feature type="region of interest" description="Disordered" evidence="1">
    <location>
        <begin position="227"/>
        <end position="302"/>
    </location>
</feature>
<accession>A0A6J7WQU9</accession>
<gene>
    <name evidence="3" type="ORF">UFOVP235_62</name>
</gene>
<dbReference type="InterPro" id="IPR025861">
    <property type="entry name" value="CobT_VWA_dom"/>
</dbReference>